<evidence type="ECO:0000313" key="3">
    <source>
        <dbReference type="Proteomes" id="UP001500889"/>
    </source>
</evidence>
<feature type="signal peptide" evidence="1">
    <location>
        <begin position="1"/>
        <end position="18"/>
    </location>
</feature>
<sequence length="152" mass="17179">MSSFTFIILSSFFGFVVAPQFNPYLDLICVDCKENCGVRSTGSSCLSLDRSRTYAANMTRVTMDHYHHLQKCIPRDEILIEPKPDFCCAWSPQLGCQMIKRQSGTQRTCDSCKLLTQDSPEIELCPCKAAHIKRGTGLLIIIIGTIYRNWAF</sequence>
<proteinExistence type="predicted"/>
<protein>
    <submittedName>
        <fullName evidence="2">Uncharacterized protein</fullName>
    </submittedName>
</protein>
<dbReference type="AlphaFoldDB" id="A0AAU9FL36"/>
<accession>A0AAU9FL36</accession>
<organism evidence="2 3">
    <name type="scientific">Drosophila madeirensis</name>
    <name type="common">Fruit fly</name>
    <dbReference type="NCBI Taxonomy" id="30013"/>
    <lineage>
        <taxon>Eukaryota</taxon>
        <taxon>Metazoa</taxon>
        <taxon>Ecdysozoa</taxon>
        <taxon>Arthropoda</taxon>
        <taxon>Hexapoda</taxon>
        <taxon>Insecta</taxon>
        <taxon>Pterygota</taxon>
        <taxon>Neoptera</taxon>
        <taxon>Endopterygota</taxon>
        <taxon>Diptera</taxon>
        <taxon>Brachycera</taxon>
        <taxon>Muscomorpha</taxon>
        <taxon>Ephydroidea</taxon>
        <taxon>Drosophilidae</taxon>
        <taxon>Drosophila</taxon>
        <taxon>Sophophora</taxon>
    </lineage>
</organism>
<dbReference type="EMBL" id="AP029264">
    <property type="protein sequence ID" value="BFF96276.1"/>
    <property type="molecule type" value="Genomic_DNA"/>
</dbReference>
<keyword evidence="3" id="KW-1185">Reference proteome</keyword>
<feature type="chain" id="PRO_5043885625" evidence="1">
    <location>
        <begin position="19"/>
        <end position="152"/>
    </location>
</feature>
<gene>
    <name evidence="2" type="ORF">DMAD_13511</name>
</gene>
<reference evidence="2 3" key="1">
    <citation type="submission" date="2024-02" db="EMBL/GenBank/DDBJ databases">
        <title>A chromosome-level genome assembly of Drosophila madeirensis, a fruit fly species endemic to Madeira island.</title>
        <authorList>
            <person name="Tomihara K."/>
            <person name="Llopart A."/>
            <person name="Yamamoto D."/>
        </authorList>
    </citation>
    <scope>NUCLEOTIDE SEQUENCE [LARGE SCALE GENOMIC DNA]</scope>
    <source>
        <strain evidence="2 3">RF1</strain>
    </source>
</reference>
<evidence type="ECO:0000256" key="1">
    <source>
        <dbReference type="SAM" id="SignalP"/>
    </source>
</evidence>
<evidence type="ECO:0000313" key="2">
    <source>
        <dbReference type="EMBL" id="BFF96276.1"/>
    </source>
</evidence>
<name>A0AAU9FL36_DROMD</name>
<keyword evidence="1" id="KW-0732">Signal</keyword>
<dbReference type="Proteomes" id="UP001500889">
    <property type="component" value="Chromosome U"/>
</dbReference>